<evidence type="ECO:0000313" key="1">
    <source>
        <dbReference type="EMBL" id="RAJ05282.1"/>
    </source>
</evidence>
<keyword evidence="2" id="KW-1185">Reference proteome</keyword>
<protein>
    <submittedName>
        <fullName evidence="1">Uncharacterized protein</fullName>
    </submittedName>
</protein>
<dbReference type="EMBL" id="QLLL01000004">
    <property type="protein sequence ID" value="RAJ05282.1"/>
    <property type="molecule type" value="Genomic_DNA"/>
</dbReference>
<proteinExistence type="predicted"/>
<name>A0A327QNQ0_9BACT</name>
<dbReference type="Proteomes" id="UP000249547">
    <property type="component" value="Unassembled WGS sequence"/>
</dbReference>
<dbReference type="OrthoDB" id="9930705at2"/>
<sequence>MKKYALARFILSGQLGDLQPGQPFNSRKGQWAPAFEVYENGQTKTYKGKHAGFIVNVHVDDQKNITTIVLHLDELLKKQKIKLHDKKRNIANMRIDQMVDFLDTHQKAWHFKTVLDKIIVIVVEDVHVELTFSFYPQEKTPAFGHIEAKHFVPTT</sequence>
<evidence type="ECO:0000313" key="2">
    <source>
        <dbReference type="Proteomes" id="UP000249547"/>
    </source>
</evidence>
<comment type="caution">
    <text evidence="1">The sequence shown here is derived from an EMBL/GenBank/DDBJ whole genome shotgun (WGS) entry which is preliminary data.</text>
</comment>
<organism evidence="1 2">
    <name type="scientific">Chitinophaga skermanii</name>
    <dbReference type="NCBI Taxonomy" id="331697"/>
    <lineage>
        <taxon>Bacteria</taxon>
        <taxon>Pseudomonadati</taxon>
        <taxon>Bacteroidota</taxon>
        <taxon>Chitinophagia</taxon>
        <taxon>Chitinophagales</taxon>
        <taxon>Chitinophagaceae</taxon>
        <taxon>Chitinophaga</taxon>
    </lineage>
</organism>
<accession>A0A327QNQ0</accession>
<dbReference type="AlphaFoldDB" id="A0A327QNQ0"/>
<dbReference type="RefSeq" id="WP_111597887.1">
    <property type="nucleotide sequence ID" value="NZ_QLLL01000004.1"/>
</dbReference>
<reference evidence="1 2" key="1">
    <citation type="submission" date="2018-06" db="EMBL/GenBank/DDBJ databases">
        <title>Genomic Encyclopedia of Archaeal and Bacterial Type Strains, Phase II (KMG-II): from individual species to whole genera.</title>
        <authorList>
            <person name="Goeker M."/>
        </authorList>
    </citation>
    <scope>NUCLEOTIDE SEQUENCE [LARGE SCALE GENOMIC DNA]</scope>
    <source>
        <strain evidence="1 2">DSM 23857</strain>
    </source>
</reference>
<gene>
    <name evidence="1" type="ORF">LX64_02438</name>
</gene>